<protein>
    <submittedName>
        <fullName evidence="2">Uncharacterized protein</fullName>
    </submittedName>
</protein>
<name>A0A099WAR1_9LIST</name>
<dbReference type="eggNOG" id="ENOG5033QD1">
    <property type="taxonomic scope" value="Bacteria"/>
</dbReference>
<comment type="caution">
    <text evidence="2">The sequence shown here is derived from an EMBL/GenBank/DDBJ whole genome shotgun (WGS) entry which is preliminary data.</text>
</comment>
<keyword evidence="1" id="KW-0175">Coiled coil</keyword>
<dbReference type="STRING" id="1552123.EP57_06700"/>
<gene>
    <name evidence="2" type="ORF">EP57_06700</name>
</gene>
<evidence type="ECO:0000256" key="1">
    <source>
        <dbReference type="SAM" id="Coils"/>
    </source>
</evidence>
<evidence type="ECO:0000313" key="2">
    <source>
        <dbReference type="EMBL" id="KGL41523.1"/>
    </source>
</evidence>
<dbReference type="Proteomes" id="UP000029844">
    <property type="component" value="Unassembled WGS sequence"/>
</dbReference>
<dbReference type="EMBL" id="JNFA01000019">
    <property type="protein sequence ID" value="KGL41523.1"/>
    <property type="molecule type" value="Genomic_DNA"/>
</dbReference>
<organism evidence="2 3">
    <name type="scientific">Listeria booriae</name>
    <dbReference type="NCBI Taxonomy" id="1552123"/>
    <lineage>
        <taxon>Bacteria</taxon>
        <taxon>Bacillati</taxon>
        <taxon>Bacillota</taxon>
        <taxon>Bacilli</taxon>
        <taxon>Bacillales</taxon>
        <taxon>Listeriaceae</taxon>
        <taxon>Listeria</taxon>
    </lineage>
</organism>
<sequence length="279" mass="32951">MVNKNPKEYKKMLENNHTLPYKVRIDNQRYDVIVYSMLGKITGIIVANENGLTVNRAIAQEVIEQVQKYSFYFDYLKKRTQLVKERDSITAERIEGVQRILNEKGLFGEKMQLEIDQLNLALEVYKQQQRKLDIYQEDIALLNEKIESQHEIYEEDWHYAEDLSLAYAIAAYGQSLYLEKTRDIRRKMLKWTQLHGKMLPPEPRKALTKLTFVLSEAQAGHIFEQIISLIPMLEIGLTLHKEQEIPARVKEFGKAYELHLRNYEPPMEQITPLIRNKQR</sequence>
<dbReference type="OrthoDB" id="2363086at2"/>
<proteinExistence type="predicted"/>
<dbReference type="GeneID" id="58717065"/>
<reference evidence="2 3" key="1">
    <citation type="submission" date="2014-05" db="EMBL/GenBank/DDBJ databases">
        <title>Novel Listeriaceae from food processing environments.</title>
        <authorList>
            <person name="den Bakker H.C."/>
        </authorList>
    </citation>
    <scope>NUCLEOTIDE SEQUENCE [LARGE SCALE GENOMIC DNA]</scope>
    <source>
        <strain evidence="2 3">FSL A5-0281</strain>
    </source>
</reference>
<keyword evidence="3" id="KW-1185">Reference proteome</keyword>
<feature type="coiled-coil region" evidence="1">
    <location>
        <begin position="108"/>
        <end position="145"/>
    </location>
</feature>
<evidence type="ECO:0000313" key="3">
    <source>
        <dbReference type="Proteomes" id="UP000029844"/>
    </source>
</evidence>
<dbReference type="RefSeq" id="WP_036085332.1">
    <property type="nucleotide sequence ID" value="NZ_CBCSHQ010000014.1"/>
</dbReference>
<dbReference type="AlphaFoldDB" id="A0A099WAR1"/>
<accession>A0A099WAR1</accession>